<dbReference type="GO" id="GO:0009399">
    <property type="term" value="P:nitrogen fixation"/>
    <property type="evidence" value="ECO:0007669"/>
    <property type="project" value="InterPro"/>
</dbReference>
<protein>
    <submittedName>
        <fullName evidence="1">NAD(+)--dinitrogen-reductase ADP-D-ribosyltransferase</fullName>
        <ecNumber evidence="1">2.4.2.37</ecNumber>
    </submittedName>
</protein>
<name>A0A1J5TVL9_9ZZZZ</name>
<organism evidence="1">
    <name type="scientific">mine drainage metagenome</name>
    <dbReference type="NCBI Taxonomy" id="410659"/>
    <lineage>
        <taxon>unclassified sequences</taxon>
        <taxon>metagenomes</taxon>
        <taxon>ecological metagenomes</taxon>
    </lineage>
</organism>
<reference evidence="1" key="1">
    <citation type="submission" date="2016-10" db="EMBL/GenBank/DDBJ databases">
        <title>Sequence of Gallionella enrichment culture.</title>
        <authorList>
            <person name="Poehlein A."/>
            <person name="Muehling M."/>
            <person name="Daniel R."/>
        </authorList>
    </citation>
    <scope>NUCLEOTIDE SEQUENCE</scope>
</reference>
<dbReference type="EMBL" id="MLJW01000004">
    <property type="protein sequence ID" value="OIR17836.1"/>
    <property type="molecule type" value="Genomic_DNA"/>
</dbReference>
<dbReference type="AlphaFoldDB" id="A0A1J5TVL9"/>
<dbReference type="InterPro" id="IPR009953">
    <property type="entry name" value="DRA_trans"/>
</dbReference>
<evidence type="ECO:0000313" key="1">
    <source>
        <dbReference type="EMBL" id="OIR17836.1"/>
    </source>
</evidence>
<keyword evidence="1" id="KW-0808">Transferase</keyword>
<dbReference type="Pfam" id="PF07357">
    <property type="entry name" value="DRAT"/>
    <property type="match status" value="1"/>
</dbReference>
<dbReference type="EC" id="2.4.2.37" evidence="1"/>
<accession>A0A1J5TVL9</accession>
<comment type="caution">
    <text evidence="1">The sequence shown here is derived from an EMBL/GenBank/DDBJ whole genome shotgun (WGS) entry which is preliminary data.</text>
</comment>
<proteinExistence type="predicted"/>
<keyword evidence="1" id="KW-0328">Glycosyltransferase</keyword>
<dbReference type="GO" id="GO:0030701">
    <property type="term" value="F:NAD+-dinitrogen-reductase ADP-D-ribosyltransferase activity"/>
    <property type="evidence" value="ECO:0007669"/>
    <property type="project" value="UniProtKB-EC"/>
</dbReference>
<sequence>MSDANQYNSPQNWYSTNLVGVPSWLLASTEFNDHPQALTIAGVRETQRGLFHLLEKATDLVDSAEKFRRYMDIVFQLNASAYEIKHAEVRRFRPSYLKLMEGWGFDSNSPQGAVLKGWVESRFGIAPTFHKSPLHKYPSHAWMDYMEEKFSSRFHNNSIHMQLDLLYEYCQFVVQRFGIPARDWVTLWRGVNSHDEPTMSEGRIEKGECLVQFNNLVSFTTSRERADEFGDWILEVKVPVVKLLFFPDMLAKPVLSGEGEVLALGGYYKVNASYA</sequence>
<gene>
    <name evidence="1" type="primary">draT_1</name>
    <name evidence="1" type="ORF">GALL_20580</name>
</gene>